<dbReference type="Pfam" id="PF00589">
    <property type="entry name" value="Phage_integrase"/>
    <property type="match status" value="1"/>
</dbReference>
<evidence type="ECO:0000256" key="1">
    <source>
        <dbReference type="ARBA" id="ARBA00008857"/>
    </source>
</evidence>
<dbReference type="InterPro" id="IPR038488">
    <property type="entry name" value="Integrase_DNA-bd_sf"/>
</dbReference>
<reference evidence="6 7" key="1">
    <citation type="submission" date="2015-05" db="EMBL/GenBank/DDBJ databases">
        <authorList>
            <person name="Dickey A."/>
            <person name="Clawson M."/>
            <person name="Bono J."/>
            <person name="Loy J.D."/>
        </authorList>
    </citation>
    <scope>NUCLEOTIDE SEQUENCE [LARGE SCALE GENOMIC DNA]</scope>
    <source>
        <strain evidence="6 7">22581</strain>
    </source>
</reference>
<dbReference type="PANTHER" id="PTHR30629">
    <property type="entry name" value="PROPHAGE INTEGRASE"/>
    <property type="match status" value="1"/>
</dbReference>
<gene>
    <name evidence="6" type="ORF">AAX06_10005</name>
</gene>
<dbReference type="Gene3D" id="3.30.160.390">
    <property type="entry name" value="Integrase, DNA-binding domain"/>
    <property type="match status" value="1"/>
</dbReference>
<dbReference type="Gene3D" id="1.10.443.10">
    <property type="entry name" value="Intergrase catalytic core"/>
    <property type="match status" value="1"/>
</dbReference>
<dbReference type="InterPro" id="IPR025166">
    <property type="entry name" value="Integrase_DNA_bind_dom"/>
</dbReference>
<dbReference type="GO" id="GO:0015074">
    <property type="term" value="P:DNA integration"/>
    <property type="evidence" value="ECO:0007669"/>
    <property type="project" value="UniProtKB-KW"/>
</dbReference>
<dbReference type="PROSITE" id="PS51898">
    <property type="entry name" value="TYR_RECOMBINASE"/>
    <property type="match status" value="1"/>
</dbReference>
<keyword evidence="4" id="KW-0233">DNA recombination</keyword>
<sequence length="404" mass="46853">MLTESWLKANHNKTHAKVFERADRDALSVRVSAKGKIVFQYRYRYDGKPCRLDLGVYPNLSLKDARQKLMTAKALLDEGKNPKIEFALEKAQHKAEHTFAELFDVWYDSVCAKSKKSAPQIKASVELHLTAKLGDLPLGRISIRQWLDVFEPIAERTPAIAERLLVNVKQLLKWAKKRRIINENCLSDIYAKSDLGVKKRRAKRVLADDEISLLFMALDNSRTAYKNRLFVELCLMWGCRNGELRTALKSDFDFDKKIWVLPWHKHKTGKVTERDIVRPILPQMEALLIELMSLQDTPYLILNDKSNDPMSDKAPLSIPYNLMQWIRKNTGIEMAHWSMHDLRRTARTNFSAITSRDVAELMIGHEIKGEQASYDYYDYLDEQTKAYKKWLDKLDGLRQANKKA</sequence>
<keyword evidence="3" id="KW-0238">DNA-binding</keyword>
<evidence type="ECO:0000313" key="7">
    <source>
        <dbReference type="Proteomes" id="UP000077465"/>
    </source>
</evidence>
<dbReference type="RefSeq" id="WP_046699394.1">
    <property type="nucleotide sequence ID" value="NZ_CP011376.1"/>
</dbReference>
<comment type="similarity">
    <text evidence="1">Belongs to the 'phage' integrase family.</text>
</comment>
<dbReference type="Pfam" id="PF22022">
    <property type="entry name" value="Phage_int_M"/>
    <property type="match status" value="1"/>
</dbReference>
<dbReference type="AlphaFoldDB" id="A0AAC8T8Q5"/>
<dbReference type="PANTHER" id="PTHR30629:SF2">
    <property type="entry name" value="PROPHAGE INTEGRASE INTS-RELATED"/>
    <property type="match status" value="1"/>
</dbReference>
<dbReference type="Gene3D" id="1.10.150.130">
    <property type="match status" value="1"/>
</dbReference>
<protein>
    <submittedName>
        <fullName evidence="6">Integrase</fullName>
    </submittedName>
</protein>
<dbReference type="GO" id="GO:0006310">
    <property type="term" value="P:DNA recombination"/>
    <property type="evidence" value="ECO:0007669"/>
    <property type="project" value="UniProtKB-KW"/>
</dbReference>
<evidence type="ECO:0000256" key="2">
    <source>
        <dbReference type="ARBA" id="ARBA00022908"/>
    </source>
</evidence>
<dbReference type="Pfam" id="PF13356">
    <property type="entry name" value="Arm-DNA-bind_3"/>
    <property type="match status" value="1"/>
</dbReference>
<dbReference type="InterPro" id="IPR013762">
    <property type="entry name" value="Integrase-like_cat_sf"/>
</dbReference>
<dbReference type="Proteomes" id="UP000077465">
    <property type="component" value="Chromosome"/>
</dbReference>
<dbReference type="InterPro" id="IPR002104">
    <property type="entry name" value="Integrase_catalytic"/>
</dbReference>
<dbReference type="EMBL" id="CP011376">
    <property type="protein sequence ID" value="AKG08417.1"/>
    <property type="molecule type" value="Genomic_DNA"/>
</dbReference>
<dbReference type="InterPro" id="IPR053876">
    <property type="entry name" value="Phage_int_M"/>
</dbReference>
<evidence type="ECO:0000256" key="4">
    <source>
        <dbReference type="ARBA" id="ARBA00023172"/>
    </source>
</evidence>
<organism evidence="6 7">
    <name type="scientific">Moraxella bovoculi</name>
    <dbReference type="NCBI Taxonomy" id="386891"/>
    <lineage>
        <taxon>Bacteria</taxon>
        <taxon>Pseudomonadati</taxon>
        <taxon>Pseudomonadota</taxon>
        <taxon>Gammaproteobacteria</taxon>
        <taxon>Moraxellales</taxon>
        <taxon>Moraxellaceae</taxon>
        <taxon>Moraxella</taxon>
    </lineage>
</organism>
<dbReference type="SUPFAM" id="SSF56349">
    <property type="entry name" value="DNA breaking-rejoining enzymes"/>
    <property type="match status" value="1"/>
</dbReference>
<evidence type="ECO:0000259" key="5">
    <source>
        <dbReference type="PROSITE" id="PS51898"/>
    </source>
</evidence>
<dbReference type="InterPro" id="IPR010998">
    <property type="entry name" value="Integrase_recombinase_N"/>
</dbReference>
<keyword evidence="2" id="KW-0229">DNA integration</keyword>
<dbReference type="InterPro" id="IPR050808">
    <property type="entry name" value="Phage_Integrase"/>
</dbReference>
<accession>A0AAC8T8Q5</accession>
<proteinExistence type="inferred from homology"/>
<evidence type="ECO:0000313" key="6">
    <source>
        <dbReference type="EMBL" id="AKG08417.1"/>
    </source>
</evidence>
<dbReference type="GO" id="GO:0003677">
    <property type="term" value="F:DNA binding"/>
    <property type="evidence" value="ECO:0007669"/>
    <property type="project" value="UniProtKB-KW"/>
</dbReference>
<evidence type="ECO:0000256" key="3">
    <source>
        <dbReference type="ARBA" id="ARBA00023125"/>
    </source>
</evidence>
<dbReference type="InterPro" id="IPR011010">
    <property type="entry name" value="DNA_brk_join_enz"/>
</dbReference>
<feature type="domain" description="Tyr recombinase" evidence="5">
    <location>
        <begin position="201"/>
        <end position="388"/>
    </location>
</feature>
<name>A0AAC8T8Q5_9GAMM</name>